<sequence length="100" mass="10223">MPAAGSTGPARGGPFFRRLRGDLRSGSRPGLTPSPGRSCEGCSDLLVPVSALQGGRGARLRRYALPAKTITHQGSAVLPGSSARASRFARGAPSALPRQA</sequence>
<organism evidence="2 3">
    <name type="scientific">Spongiactinospora gelatinilytica</name>
    <dbReference type="NCBI Taxonomy" id="2666298"/>
    <lineage>
        <taxon>Bacteria</taxon>
        <taxon>Bacillati</taxon>
        <taxon>Actinomycetota</taxon>
        <taxon>Actinomycetes</taxon>
        <taxon>Streptosporangiales</taxon>
        <taxon>Streptosporangiaceae</taxon>
        <taxon>Spongiactinospora</taxon>
    </lineage>
</organism>
<feature type="compositionally biased region" description="Low complexity" evidence="1">
    <location>
        <begin position="79"/>
        <end position="100"/>
    </location>
</feature>
<feature type="region of interest" description="Disordered" evidence="1">
    <location>
        <begin position="1"/>
        <end position="39"/>
    </location>
</feature>
<comment type="caution">
    <text evidence="2">The sequence shown here is derived from an EMBL/GenBank/DDBJ whole genome shotgun (WGS) entry which is preliminary data.</text>
</comment>
<dbReference type="EMBL" id="POUA01000480">
    <property type="protein sequence ID" value="PZG24791.1"/>
    <property type="molecule type" value="Genomic_DNA"/>
</dbReference>
<evidence type="ECO:0000313" key="3">
    <source>
        <dbReference type="Proteomes" id="UP000248544"/>
    </source>
</evidence>
<name>A0A2W2EPX3_9ACTN</name>
<accession>A0A2W2EPX3</accession>
<reference evidence="2 3" key="1">
    <citation type="submission" date="2018-01" db="EMBL/GenBank/DDBJ databases">
        <title>Draft genome sequence of Sphaerisporangium sp. 7K107.</title>
        <authorList>
            <person name="Sahin N."/>
            <person name="Saygin H."/>
            <person name="Ay H."/>
        </authorList>
    </citation>
    <scope>NUCLEOTIDE SEQUENCE [LARGE SCALE GENOMIC DNA]</scope>
    <source>
        <strain evidence="2 3">7K107</strain>
    </source>
</reference>
<evidence type="ECO:0000313" key="2">
    <source>
        <dbReference type="EMBL" id="PZG24791.1"/>
    </source>
</evidence>
<evidence type="ECO:0000256" key="1">
    <source>
        <dbReference type="SAM" id="MobiDB-lite"/>
    </source>
</evidence>
<dbReference type="AlphaFoldDB" id="A0A2W2EPX3"/>
<gene>
    <name evidence="2" type="ORF">C1I98_35195</name>
</gene>
<protein>
    <submittedName>
        <fullName evidence="2">Uncharacterized protein</fullName>
    </submittedName>
</protein>
<dbReference type="Proteomes" id="UP000248544">
    <property type="component" value="Unassembled WGS sequence"/>
</dbReference>
<keyword evidence="3" id="KW-1185">Reference proteome</keyword>
<proteinExistence type="predicted"/>
<feature type="region of interest" description="Disordered" evidence="1">
    <location>
        <begin position="75"/>
        <end position="100"/>
    </location>
</feature>